<gene>
    <name evidence="2" type="ordered locus">Metho_1204</name>
</gene>
<dbReference type="AlphaFoldDB" id="L0KZL8"/>
<feature type="domain" description="YopX protein" evidence="1">
    <location>
        <begin position="5"/>
        <end position="131"/>
    </location>
</feature>
<proteinExistence type="predicted"/>
<dbReference type="RefSeq" id="WP_015324600.1">
    <property type="nucleotide sequence ID" value="NC_019977.1"/>
</dbReference>
<dbReference type="EMBL" id="CP003362">
    <property type="protein sequence ID" value="AGB49434.1"/>
    <property type="molecule type" value="Genomic_DNA"/>
</dbReference>
<dbReference type="Proteomes" id="UP000010866">
    <property type="component" value="Chromosome"/>
</dbReference>
<keyword evidence="3" id="KW-1185">Reference proteome</keyword>
<dbReference type="InterPro" id="IPR023385">
    <property type="entry name" value="YopX-like_C"/>
</dbReference>
<name>L0KZL8_METHD</name>
<dbReference type="InterPro" id="IPR019096">
    <property type="entry name" value="YopX_protein"/>
</dbReference>
<dbReference type="KEGG" id="mhz:Metho_1204"/>
<sequence length="139" mass="16584">MREFKFRAWDEKNSKMYYSDNLPANYYFGHDGNNKIYFSGDVWDNDEQMYYRDTISSDAMQFTGQHDKNGKEIYEGDVVEVGEWREKVDEIGSHWKWYVYVVSYCDQRWLPDDLDEARIIGNIYENPELLKALTGGMNI</sequence>
<organism evidence="2 3">
    <name type="scientific">Methanomethylovorans hollandica (strain DSM 15978 / NBRC 107637 / DMS1)</name>
    <dbReference type="NCBI Taxonomy" id="867904"/>
    <lineage>
        <taxon>Archaea</taxon>
        <taxon>Methanobacteriati</taxon>
        <taxon>Methanobacteriota</taxon>
        <taxon>Stenosarchaea group</taxon>
        <taxon>Methanomicrobia</taxon>
        <taxon>Methanosarcinales</taxon>
        <taxon>Methanosarcinaceae</taxon>
        <taxon>Methanomethylovorans</taxon>
    </lineage>
</organism>
<reference evidence="3" key="1">
    <citation type="submission" date="2012-02" db="EMBL/GenBank/DDBJ databases">
        <title>Complete sequence of chromosome of Methanomethylovorans hollandica DSM 15978.</title>
        <authorList>
            <person name="Lucas S."/>
            <person name="Copeland A."/>
            <person name="Lapidus A."/>
            <person name="Glavina del Rio T."/>
            <person name="Dalin E."/>
            <person name="Tice H."/>
            <person name="Bruce D."/>
            <person name="Goodwin L."/>
            <person name="Pitluck S."/>
            <person name="Peters L."/>
            <person name="Mikhailova N."/>
            <person name="Held B."/>
            <person name="Kyrpides N."/>
            <person name="Mavromatis K."/>
            <person name="Ivanova N."/>
            <person name="Brettin T."/>
            <person name="Detter J.C."/>
            <person name="Han C."/>
            <person name="Larimer F."/>
            <person name="Land M."/>
            <person name="Hauser L."/>
            <person name="Markowitz V."/>
            <person name="Cheng J.-F."/>
            <person name="Hugenholtz P."/>
            <person name="Woyke T."/>
            <person name="Wu D."/>
            <person name="Spring S."/>
            <person name="Schroeder M."/>
            <person name="Brambilla E."/>
            <person name="Klenk H.-P."/>
            <person name="Eisen J.A."/>
        </authorList>
    </citation>
    <scope>NUCLEOTIDE SEQUENCE [LARGE SCALE GENOMIC DNA]</scope>
    <source>
        <strain evidence="3">DSM 15978 / NBRC 107637 / DMS1</strain>
    </source>
</reference>
<dbReference type="GeneID" id="14407013"/>
<evidence type="ECO:0000313" key="2">
    <source>
        <dbReference type="EMBL" id="AGB49434.1"/>
    </source>
</evidence>
<evidence type="ECO:0000259" key="1">
    <source>
        <dbReference type="Pfam" id="PF09643"/>
    </source>
</evidence>
<dbReference type="InterPro" id="IPR010024">
    <property type="entry name" value="CHP16711"/>
</dbReference>
<dbReference type="Pfam" id="PF09643">
    <property type="entry name" value="YopX"/>
    <property type="match status" value="1"/>
</dbReference>
<protein>
    <submittedName>
        <fullName evidence="2">Phage uncharacterized protein TIGR01671</fullName>
    </submittedName>
</protein>
<dbReference type="SUPFAM" id="SSF159006">
    <property type="entry name" value="YopX-like"/>
    <property type="match status" value="1"/>
</dbReference>
<dbReference type="STRING" id="867904.Metho_1204"/>
<dbReference type="HOGENOM" id="CLU_107462_2_0_2"/>
<accession>L0KZL8</accession>
<dbReference type="Gene3D" id="2.30.30.290">
    <property type="entry name" value="YopX-like domains"/>
    <property type="match status" value="1"/>
</dbReference>
<dbReference type="NCBIfam" id="TIGR01671">
    <property type="entry name" value="phage_TIGR01671"/>
    <property type="match status" value="1"/>
</dbReference>
<dbReference type="OrthoDB" id="386079at2157"/>
<evidence type="ECO:0000313" key="3">
    <source>
        <dbReference type="Proteomes" id="UP000010866"/>
    </source>
</evidence>